<dbReference type="GO" id="GO:0004534">
    <property type="term" value="F:5'-3' RNA exonuclease activity"/>
    <property type="evidence" value="ECO:0007669"/>
    <property type="project" value="TreeGrafter"/>
</dbReference>
<dbReference type="PANTHER" id="PTHR42924:SF3">
    <property type="entry name" value="POLYMERASE_HISTIDINOL PHOSPHATASE N-TERMINAL DOMAIN-CONTAINING PROTEIN"/>
    <property type="match status" value="1"/>
</dbReference>
<dbReference type="Gene3D" id="3.20.20.140">
    <property type="entry name" value="Metal-dependent hydrolases"/>
    <property type="match status" value="1"/>
</dbReference>
<dbReference type="AlphaFoldDB" id="A0A7T4R3F4"/>
<name>A0A7T4R3F4_9GAMM</name>
<evidence type="ECO:0000313" key="2">
    <source>
        <dbReference type="EMBL" id="QQD19794.1"/>
    </source>
</evidence>
<proteinExistence type="predicted"/>
<dbReference type="SUPFAM" id="SSF89550">
    <property type="entry name" value="PHP domain-like"/>
    <property type="match status" value="1"/>
</dbReference>
<sequence length="285" mass="30640">MIVDLHTHTTASDGSLTPAELIQRARGRGVELLAITDHDTLAAYGELASSQTGGMQMVAGLELSCTWNGVTIHILGLGVDLDSEIINQAADSQRLARQSRAQEIGRRLEKKGLSGVYQQVADAADGRAIGRPDFAKAMVELGMVNSVADAFDRYLGNGKIGDVKAMWPTMSEVVTWIVEAGGTAVLAHPTQYKMTNAKLRRFLGEFVDAGGDGLEVCNGRPPEVEIRYLRELCREFDLAASAGSDFHQPNPWCDLGCDSSVIGQCRPVWQRWLSVGGEPSGVSAP</sequence>
<protein>
    <submittedName>
        <fullName evidence="2">PHP domain-containing protein</fullName>
    </submittedName>
</protein>
<dbReference type="KEGG" id="snan:I6N98_08140"/>
<dbReference type="InterPro" id="IPR052018">
    <property type="entry name" value="PHP_domain"/>
</dbReference>
<dbReference type="Proteomes" id="UP000596063">
    <property type="component" value="Chromosome"/>
</dbReference>
<organism evidence="2 3">
    <name type="scientific">Spongiibacter nanhainus</name>
    <dbReference type="NCBI Taxonomy" id="2794344"/>
    <lineage>
        <taxon>Bacteria</taxon>
        <taxon>Pseudomonadati</taxon>
        <taxon>Pseudomonadota</taxon>
        <taxon>Gammaproteobacteria</taxon>
        <taxon>Cellvibrionales</taxon>
        <taxon>Spongiibacteraceae</taxon>
        <taxon>Spongiibacter</taxon>
    </lineage>
</organism>
<gene>
    <name evidence="2" type="ORF">I6N98_08140</name>
</gene>
<keyword evidence="3" id="KW-1185">Reference proteome</keyword>
<evidence type="ECO:0000313" key="3">
    <source>
        <dbReference type="Proteomes" id="UP000596063"/>
    </source>
</evidence>
<dbReference type="InterPro" id="IPR004013">
    <property type="entry name" value="PHP_dom"/>
</dbReference>
<dbReference type="InterPro" id="IPR003141">
    <property type="entry name" value="Pol/His_phosphatase_N"/>
</dbReference>
<dbReference type="InterPro" id="IPR016195">
    <property type="entry name" value="Pol/histidinol_Pase-like"/>
</dbReference>
<dbReference type="Gene3D" id="1.10.150.650">
    <property type="match status" value="1"/>
</dbReference>
<feature type="domain" description="Polymerase/histidinol phosphatase N-terminal" evidence="1">
    <location>
        <begin position="3"/>
        <end position="67"/>
    </location>
</feature>
<dbReference type="EMBL" id="CP066167">
    <property type="protein sequence ID" value="QQD19794.1"/>
    <property type="molecule type" value="Genomic_DNA"/>
</dbReference>
<dbReference type="CDD" id="cd07438">
    <property type="entry name" value="PHP_HisPPase_AMP"/>
    <property type="match status" value="1"/>
</dbReference>
<dbReference type="RefSeq" id="WP_198571278.1">
    <property type="nucleotide sequence ID" value="NZ_CP066167.1"/>
</dbReference>
<dbReference type="PANTHER" id="PTHR42924">
    <property type="entry name" value="EXONUCLEASE"/>
    <property type="match status" value="1"/>
</dbReference>
<accession>A0A7T4R3F4</accession>
<dbReference type="GO" id="GO:0035312">
    <property type="term" value="F:5'-3' DNA exonuclease activity"/>
    <property type="evidence" value="ECO:0007669"/>
    <property type="project" value="TreeGrafter"/>
</dbReference>
<reference evidence="2 3" key="1">
    <citation type="submission" date="2020-12" db="EMBL/GenBank/DDBJ databases">
        <authorList>
            <person name="Shan Y."/>
        </authorList>
    </citation>
    <scope>NUCLEOTIDE SEQUENCE [LARGE SCALE GENOMIC DNA]</scope>
    <source>
        <strain evidence="3">csc3.9</strain>
    </source>
</reference>
<dbReference type="SMART" id="SM00481">
    <property type="entry name" value="POLIIIAc"/>
    <property type="match status" value="1"/>
</dbReference>
<dbReference type="Pfam" id="PF02811">
    <property type="entry name" value="PHP"/>
    <property type="match status" value="1"/>
</dbReference>
<evidence type="ECO:0000259" key="1">
    <source>
        <dbReference type="SMART" id="SM00481"/>
    </source>
</evidence>